<dbReference type="AlphaFoldDB" id="A0A1G6AGA9"/>
<dbReference type="EMBL" id="FMXR01000005">
    <property type="protein sequence ID" value="SDB07429.1"/>
    <property type="molecule type" value="Genomic_DNA"/>
</dbReference>
<sequence length="269" mass="30099">MANMIPFSAIRPAKDDVEIAATWGASEVEVKLKEGKLKQVDDPAYYVYRMVAKYKTYVAVIAAADVKEYVSHVIKGHQDSDQSACAKLTAEIKDTKVQTVPAIIAYKDQDYIKTMENKYQLDKEPLYDFTVNGVQHTVYEVDNSAQRANYEDAFAGTTDYTIVGNEEAASAAAEAGCDKFLAMLIPYGQIEEGDMPPYFDGLFRMFTDERAAKKWDRFSSRDGFVDCELEENVAMMTLDNVKEFGMIPPSNGVKDSTVIVYKDSELPTK</sequence>
<organism evidence="1 2">
    <name type="scientific">Eubacterium oxidoreducens</name>
    <dbReference type="NCBI Taxonomy" id="1732"/>
    <lineage>
        <taxon>Bacteria</taxon>
        <taxon>Bacillati</taxon>
        <taxon>Bacillota</taxon>
        <taxon>Clostridia</taxon>
        <taxon>Eubacteriales</taxon>
        <taxon>Eubacteriaceae</taxon>
        <taxon>Eubacterium</taxon>
    </lineage>
</organism>
<name>A0A1G6AGA9_EUBOX</name>
<dbReference type="Proteomes" id="UP000199228">
    <property type="component" value="Unassembled WGS sequence"/>
</dbReference>
<gene>
    <name evidence="1" type="ORF">SAMN02910417_00551</name>
</gene>
<reference evidence="1 2" key="1">
    <citation type="submission" date="2016-10" db="EMBL/GenBank/DDBJ databases">
        <authorList>
            <person name="de Groot N.N."/>
        </authorList>
    </citation>
    <scope>NUCLEOTIDE SEQUENCE [LARGE SCALE GENOMIC DNA]</scope>
    <source>
        <strain evidence="1 2">DSM 3217</strain>
    </source>
</reference>
<proteinExistence type="predicted"/>
<evidence type="ECO:0000313" key="1">
    <source>
        <dbReference type="EMBL" id="SDB07429.1"/>
    </source>
</evidence>
<protein>
    <submittedName>
        <fullName evidence="1">Uncharacterized protein</fullName>
    </submittedName>
</protein>
<evidence type="ECO:0000313" key="2">
    <source>
        <dbReference type="Proteomes" id="UP000199228"/>
    </source>
</evidence>
<dbReference type="Pfam" id="PF06245">
    <property type="entry name" value="DUF1015"/>
    <property type="match status" value="1"/>
</dbReference>
<dbReference type="OrthoDB" id="9781616at2"/>
<keyword evidence="2" id="KW-1185">Reference proteome</keyword>
<accession>A0A1G6AGA9</accession>
<dbReference type="RefSeq" id="WP_090171952.1">
    <property type="nucleotide sequence ID" value="NZ_FMXR01000005.1"/>
</dbReference>
<dbReference type="InterPro" id="IPR008323">
    <property type="entry name" value="UCP033563"/>
</dbReference>